<dbReference type="AlphaFoldDB" id="A0A8S3YK39"/>
<organism evidence="10 11">
    <name type="scientific">Candidula unifasciata</name>
    <dbReference type="NCBI Taxonomy" id="100452"/>
    <lineage>
        <taxon>Eukaryota</taxon>
        <taxon>Metazoa</taxon>
        <taxon>Spiralia</taxon>
        <taxon>Lophotrochozoa</taxon>
        <taxon>Mollusca</taxon>
        <taxon>Gastropoda</taxon>
        <taxon>Heterobranchia</taxon>
        <taxon>Euthyneura</taxon>
        <taxon>Panpulmonata</taxon>
        <taxon>Eupulmonata</taxon>
        <taxon>Stylommatophora</taxon>
        <taxon>Helicina</taxon>
        <taxon>Helicoidea</taxon>
        <taxon>Geomitridae</taxon>
        <taxon>Candidula</taxon>
    </lineage>
</organism>
<keyword evidence="4" id="KW-0297">G-protein coupled receptor</keyword>
<dbReference type="GO" id="GO:0004930">
    <property type="term" value="F:G protein-coupled receptor activity"/>
    <property type="evidence" value="ECO:0007669"/>
    <property type="project" value="UniProtKB-KW"/>
</dbReference>
<dbReference type="InterPro" id="IPR000276">
    <property type="entry name" value="GPCR_Rhodpsn"/>
</dbReference>
<dbReference type="EMBL" id="CAJHNH020000111">
    <property type="protein sequence ID" value="CAG5115360.1"/>
    <property type="molecule type" value="Genomic_DNA"/>
</dbReference>
<dbReference type="PRINTS" id="PR00237">
    <property type="entry name" value="GPCRRHODOPSN"/>
</dbReference>
<proteinExistence type="predicted"/>
<evidence type="ECO:0000256" key="6">
    <source>
        <dbReference type="ARBA" id="ARBA00023170"/>
    </source>
</evidence>
<keyword evidence="2 8" id="KW-0812">Transmembrane</keyword>
<keyword evidence="5 8" id="KW-0472">Membrane</keyword>
<evidence type="ECO:0000256" key="7">
    <source>
        <dbReference type="ARBA" id="ARBA00023224"/>
    </source>
</evidence>
<dbReference type="SUPFAM" id="SSF81321">
    <property type="entry name" value="Family A G protein-coupled receptor-like"/>
    <property type="match status" value="1"/>
</dbReference>
<feature type="domain" description="G-protein coupled receptors family 1 profile" evidence="9">
    <location>
        <begin position="49"/>
        <end position="325"/>
    </location>
</feature>
<dbReference type="Gene3D" id="1.20.1070.10">
    <property type="entry name" value="Rhodopsin 7-helix transmembrane proteins"/>
    <property type="match status" value="1"/>
</dbReference>
<dbReference type="PANTHER" id="PTHR24243">
    <property type="entry name" value="G-PROTEIN COUPLED RECEPTOR"/>
    <property type="match status" value="1"/>
</dbReference>
<dbReference type="OrthoDB" id="6055344at2759"/>
<keyword evidence="6" id="KW-0675">Receptor</keyword>
<keyword evidence="7" id="KW-0807">Transducer</keyword>
<dbReference type="PROSITE" id="PS50262">
    <property type="entry name" value="G_PROTEIN_RECEP_F1_2"/>
    <property type="match status" value="1"/>
</dbReference>
<evidence type="ECO:0000313" key="10">
    <source>
        <dbReference type="EMBL" id="CAG5115360.1"/>
    </source>
</evidence>
<gene>
    <name evidence="10" type="ORF">CUNI_LOCUS918</name>
</gene>
<reference evidence="10" key="1">
    <citation type="submission" date="2021-04" db="EMBL/GenBank/DDBJ databases">
        <authorList>
            <consortium name="Molecular Ecology Group"/>
        </authorList>
    </citation>
    <scope>NUCLEOTIDE SEQUENCE</scope>
</reference>
<feature type="transmembrane region" description="Helical" evidence="8">
    <location>
        <begin position="270"/>
        <end position="290"/>
    </location>
</feature>
<protein>
    <recommendedName>
        <fullName evidence="9">G-protein coupled receptors family 1 profile domain-containing protein</fullName>
    </recommendedName>
</protein>
<accession>A0A8S3YK39</accession>
<evidence type="ECO:0000256" key="4">
    <source>
        <dbReference type="ARBA" id="ARBA00023040"/>
    </source>
</evidence>
<feature type="transmembrane region" description="Helical" evidence="8">
    <location>
        <begin position="33"/>
        <end position="56"/>
    </location>
</feature>
<dbReference type="Pfam" id="PF00001">
    <property type="entry name" value="7tm_1"/>
    <property type="match status" value="1"/>
</dbReference>
<evidence type="ECO:0000313" key="11">
    <source>
        <dbReference type="Proteomes" id="UP000678393"/>
    </source>
</evidence>
<feature type="transmembrane region" description="Helical" evidence="8">
    <location>
        <begin position="68"/>
        <end position="91"/>
    </location>
</feature>
<feature type="transmembrane region" description="Helical" evidence="8">
    <location>
        <begin position="111"/>
        <end position="135"/>
    </location>
</feature>
<keyword evidence="11" id="KW-1185">Reference proteome</keyword>
<evidence type="ECO:0000256" key="3">
    <source>
        <dbReference type="ARBA" id="ARBA00022989"/>
    </source>
</evidence>
<evidence type="ECO:0000256" key="1">
    <source>
        <dbReference type="ARBA" id="ARBA00004141"/>
    </source>
</evidence>
<dbReference type="GO" id="GO:0005886">
    <property type="term" value="C:plasma membrane"/>
    <property type="evidence" value="ECO:0007669"/>
    <property type="project" value="TreeGrafter"/>
</dbReference>
<evidence type="ECO:0000256" key="5">
    <source>
        <dbReference type="ARBA" id="ARBA00023136"/>
    </source>
</evidence>
<feature type="transmembrane region" description="Helical" evidence="8">
    <location>
        <begin position="224"/>
        <end position="245"/>
    </location>
</feature>
<dbReference type="PANTHER" id="PTHR24243:SF230">
    <property type="entry name" value="G-PROTEIN COUPLED RECEPTORS FAMILY 1 PROFILE DOMAIN-CONTAINING PROTEIN"/>
    <property type="match status" value="1"/>
</dbReference>
<comment type="subcellular location">
    <subcellularLocation>
        <location evidence="1">Membrane</location>
        <topology evidence="1">Multi-pass membrane protein</topology>
    </subcellularLocation>
</comment>
<keyword evidence="3 8" id="KW-1133">Transmembrane helix</keyword>
<comment type="caution">
    <text evidence="10">The sequence shown here is derived from an EMBL/GenBank/DDBJ whole genome shotgun (WGS) entry which is preliminary data.</text>
</comment>
<feature type="transmembrane region" description="Helical" evidence="8">
    <location>
        <begin position="147"/>
        <end position="175"/>
    </location>
</feature>
<name>A0A8S3YK39_9EUPU</name>
<evidence type="ECO:0000256" key="8">
    <source>
        <dbReference type="SAM" id="Phobius"/>
    </source>
</evidence>
<dbReference type="Proteomes" id="UP000678393">
    <property type="component" value="Unassembled WGS sequence"/>
</dbReference>
<dbReference type="InterPro" id="IPR017452">
    <property type="entry name" value="GPCR_Rhodpsn_7TM"/>
</dbReference>
<evidence type="ECO:0000259" key="9">
    <source>
        <dbReference type="PROSITE" id="PS50262"/>
    </source>
</evidence>
<sequence>MLSISSTEMLPFYDELPFQELIPRHISHTVYQVLRYALIPSISVVGIVGNVISIRILTRQGFRKCSNVLLVCLAFSDVLVLTGTNNFPVYIYNLNEPQVFMFSERINYLCYILAMIFLYITVTGLVASMLIPILITGERLLAIFCPLRVYFILTPCRIIILVIIIYILATLYFIYTFVICMQFRQTSIDGVSVGEIATTDLYVCDPRSQFTEVIDSIFNYSTGIIPISLVMIGCVVIGTQVVFITNRRKMLIASKVKLTRPIVSKTTKTLFSICVLFIVCSGFAFVFEFASKFQPVLQEFTMQTIFGCVQDFLVCINCVGNFIIYVGSNNNLRIIKGKTKLCNIRNICSSQEN</sequence>
<feature type="transmembrane region" description="Helical" evidence="8">
    <location>
        <begin position="302"/>
        <end position="326"/>
    </location>
</feature>
<evidence type="ECO:0000256" key="2">
    <source>
        <dbReference type="ARBA" id="ARBA00022692"/>
    </source>
</evidence>